<dbReference type="InterPro" id="IPR034144">
    <property type="entry name" value="TOPRIM_TopoIII"/>
</dbReference>
<dbReference type="InterPro" id="IPR013824">
    <property type="entry name" value="Topo_IA_cen_sub1"/>
</dbReference>
<dbReference type="FunFam" id="1.10.290.10:FF:000004">
    <property type="entry name" value="DNA topoisomerase 3"/>
    <property type="match status" value="1"/>
</dbReference>
<dbReference type="InterPro" id="IPR003601">
    <property type="entry name" value="Topo_IA_2"/>
</dbReference>
<evidence type="ECO:0000256" key="12">
    <source>
        <dbReference type="ARBA" id="ARBA00031985"/>
    </source>
</evidence>
<evidence type="ECO:0000256" key="8">
    <source>
        <dbReference type="ARBA" id="ARBA00023029"/>
    </source>
</evidence>
<dbReference type="Pfam" id="PF01131">
    <property type="entry name" value="Topoisom_bac"/>
    <property type="match status" value="1"/>
</dbReference>
<evidence type="ECO:0000256" key="5">
    <source>
        <dbReference type="ARBA" id="ARBA00022737"/>
    </source>
</evidence>
<feature type="domain" description="Topo IA-type catalytic" evidence="16">
    <location>
        <begin position="151"/>
        <end position="613"/>
    </location>
</feature>
<dbReference type="InterPro" id="IPR013826">
    <property type="entry name" value="Topo_IA_cen_sub3"/>
</dbReference>
<dbReference type="GO" id="GO:0003917">
    <property type="term" value="F:DNA topoisomerase type I (single strand cut, ATP-independent) activity"/>
    <property type="evidence" value="ECO:0007669"/>
    <property type="project" value="UniProtKB-EC"/>
</dbReference>
<keyword evidence="9" id="KW-0238">DNA-binding</keyword>
<dbReference type="GO" id="GO:0043597">
    <property type="term" value="C:cytoplasmic replication fork"/>
    <property type="evidence" value="ECO:0007669"/>
    <property type="project" value="TreeGrafter"/>
</dbReference>
<dbReference type="InterPro" id="IPR005738">
    <property type="entry name" value="TopoIII"/>
</dbReference>
<evidence type="ECO:0000256" key="6">
    <source>
        <dbReference type="ARBA" id="ARBA00022771"/>
    </source>
</evidence>
<evidence type="ECO:0000256" key="14">
    <source>
        <dbReference type="ARBA" id="ARBA00032877"/>
    </source>
</evidence>
<dbReference type="InterPro" id="IPR000380">
    <property type="entry name" value="Topo_IA"/>
</dbReference>
<evidence type="ECO:0000256" key="10">
    <source>
        <dbReference type="ARBA" id="ARBA00023235"/>
    </source>
</evidence>
<dbReference type="InterPro" id="IPR023405">
    <property type="entry name" value="Topo_IA_core_domain"/>
</dbReference>
<feature type="domain" description="Toprim" evidence="15">
    <location>
        <begin position="1"/>
        <end position="134"/>
    </location>
</feature>
<accession>A0A2S7EQW1</accession>
<keyword evidence="18" id="KW-1185">Reference proteome</keyword>
<evidence type="ECO:0000256" key="13">
    <source>
        <dbReference type="ARBA" id="ARBA00032235"/>
    </source>
</evidence>
<dbReference type="SMART" id="SM00437">
    <property type="entry name" value="TOP1Ac"/>
    <property type="match status" value="1"/>
</dbReference>
<protein>
    <recommendedName>
        <fullName evidence="3">DNA topoisomerase</fullName>
        <ecNumber evidence="3">5.6.2.1</ecNumber>
    </recommendedName>
    <alternativeName>
        <fullName evidence="14">Omega-protein</fullName>
    </alternativeName>
    <alternativeName>
        <fullName evidence="13">Relaxing enzyme</fullName>
    </alternativeName>
    <alternativeName>
        <fullName evidence="11">Swivelase</fullName>
    </alternativeName>
    <alternativeName>
        <fullName evidence="12">Untwisting enzyme</fullName>
    </alternativeName>
</protein>
<evidence type="ECO:0000313" key="18">
    <source>
        <dbReference type="Proteomes" id="UP000238261"/>
    </source>
</evidence>
<evidence type="ECO:0000313" key="17">
    <source>
        <dbReference type="EMBL" id="PPU95507.1"/>
    </source>
</evidence>
<dbReference type="Gene3D" id="3.40.50.140">
    <property type="match status" value="1"/>
</dbReference>
<dbReference type="InterPro" id="IPR006171">
    <property type="entry name" value="TOPRIM_dom"/>
</dbReference>
<dbReference type="InterPro" id="IPR013498">
    <property type="entry name" value="Topo_IA_Znf"/>
</dbReference>
<dbReference type="PROSITE" id="PS52039">
    <property type="entry name" value="TOPO_IA_2"/>
    <property type="match status" value="1"/>
</dbReference>
<dbReference type="Gene3D" id="2.70.20.10">
    <property type="entry name" value="Topoisomerase I, domain 3"/>
    <property type="match status" value="1"/>
</dbReference>
<dbReference type="Gene3D" id="3.30.65.10">
    <property type="entry name" value="Bacterial Topoisomerase I, domain 1"/>
    <property type="match status" value="1"/>
</dbReference>
<dbReference type="SMART" id="SM00436">
    <property type="entry name" value="TOP1Bc"/>
    <property type="match status" value="1"/>
</dbReference>
<name>A0A2S7EQW1_9XANT</name>
<keyword evidence="7" id="KW-0862">Zinc</keyword>
<dbReference type="GO" id="GO:0008270">
    <property type="term" value="F:zinc ion binding"/>
    <property type="evidence" value="ECO:0007669"/>
    <property type="project" value="UniProtKB-KW"/>
</dbReference>
<dbReference type="RefSeq" id="WP_046977534.1">
    <property type="nucleotide sequence ID" value="NZ_CP043477.1"/>
</dbReference>
<dbReference type="Pfam" id="PF01396">
    <property type="entry name" value="Zn_ribbon_Top1"/>
    <property type="match status" value="2"/>
</dbReference>
<dbReference type="SMART" id="SM00493">
    <property type="entry name" value="TOPRIM"/>
    <property type="match status" value="1"/>
</dbReference>
<dbReference type="OrthoDB" id="9803554at2"/>
<proteinExistence type="inferred from homology"/>
<dbReference type="Pfam" id="PF01751">
    <property type="entry name" value="Toprim"/>
    <property type="match status" value="1"/>
</dbReference>
<evidence type="ECO:0000256" key="2">
    <source>
        <dbReference type="ARBA" id="ARBA00009446"/>
    </source>
</evidence>
<gene>
    <name evidence="17" type="ORF">XhyaCFBP1156_18705</name>
</gene>
<dbReference type="PRINTS" id="PR00417">
    <property type="entry name" value="PRTPISMRASEI"/>
</dbReference>
<dbReference type="InterPro" id="IPR013497">
    <property type="entry name" value="Topo_IA_cen"/>
</dbReference>
<keyword evidence="8" id="KW-0799">Topoisomerase</keyword>
<keyword evidence="4" id="KW-0479">Metal-binding</keyword>
<evidence type="ECO:0000256" key="11">
    <source>
        <dbReference type="ARBA" id="ARBA00030003"/>
    </source>
</evidence>
<organism evidence="17 18">
    <name type="scientific">Xanthomonas hyacinthi</name>
    <dbReference type="NCBI Taxonomy" id="56455"/>
    <lineage>
        <taxon>Bacteria</taxon>
        <taxon>Pseudomonadati</taxon>
        <taxon>Pseudomonadota</taxon>
        <taxon>Gammaproteobacteria</taxon>
        <taxon>Lysobacterales</taxon>
        <taxon>Lysobacteraceae</taxon>
        <taxon>Xanthomonas</taxon>
    </lineage>
</organism>
<evidence type="ECO:0000259" key="15">
    <source>
        <dbReference type="PROSITE" id="PS50880"/>
    </source>
</evidence>
<dbReference type="Gene3D" id="1.10.460.10">
    <property type="entry name" value="Topoisomerase I, domain 2"/>
    <property type="match status" value="1"/>
</dbReference>
<dbReference type="PANTHER" id="PTHR11390:SF21">
    <property type="entry name" value="DNA TOPOISOMERASE 3-ALPHA"/>
    <property type="match status" value="1"/>
</dbReference>
<evidence type="ECO:0000256" key="7">
    <source>
        <dbReference type="ARBA" id="ARBA00022833"/>
    </source>
</evidence>
<dbReference type="GO" id="GO:0003677">
    <property type="term" value="F:DNA binding"/>
    <property type="evidence" value="ECO:0007669"/>
    <property type="project" value="UniProtKB-KW"/>
</dbReference>
<reference evidence="18" key="1">
    <citation type="submission" date="2016-08" db="EMBL/GenBank/DDBJ databases">
        <authorList>
            <person name="Merda D."/>
            <person name="Briand M."/>
            <person name="Taghouti G."/>
            <person name="Carrere S."/>
            <person name="Gouzy J."/>
            <person name="Portier P."/>
            <person name="Jacques M.-A."/>
            <person name="Fischer-Le Saux M."/>
        </authorList>
    </citation>
    <scope>NUCLEOTIDE SEQUENCE [LARGE SCALE GENOMIC DNA]</scope>
    <source>
        <strain evidence="18">CFBP1156</strain>
    </source>
</reference>
<dbReference type="PANTHER" id="PTHR11390">
    <property type="entry name" value="PROKARYOTIC DNA TOPOISOMERASE"/>
    <property type="match status" value="1"/>
</dbReference>
<dbReference type="InterPro" id="IPR013825">
    <property type="entry name" value="Topo_IA_cen_sub2"/>
</dbReference>
<dbReference type="SUPFAM" id="SSF56712">
    <property type="entry name" value="Prokaryotic type I DNA topoisomerase"/>
    <property type="match status" value="1"/>
</dbReference>
<dbReference type="AlphaFoldDB" id="A0A2S7EQW1"/>
<dbReference type="Proteomes" id="UP000238261">
    <property type="component" value="Unassembled WGS sequence"/>
</dbReference>
<keyword evidence="6" id="KW-0863">Zinc-finger</keyword>
<dbReference type="CDD" id="cd00186">
    <property type="entry name" value="TOP1Ac"/>
    <property type="match status" value="1"/>
</dbReference>
<evidence type="ECO:0000256" key="9">
    <source>
        <dbReference type="ARBA" id="ARBA00023125"/>
    </source>
</evidence>
<dbReference type="GO" id="GO:0006310">
    <property type="term" value="P:DNA recombination"/>
    <property type="evidence" value="ECO:0007669"/>
    <property type="project" value="TreeGrafter"/>
</dbReference>
<dbReference type="PROSITE" id="PS50880">
    <property type="entry name" value="TOPRIM"/>
    <property type="match status" value="1"/>
</dbReference>
<dbReference type="InterPro" id="IPR003602">
    <property type="entry name" value="Topo_IA_DNA-bd_dom"/>
</dbReference>
<keyword evidence="5" id="KW-0677">Repeat</keyword>
<evidence type="ECO:0000259" key="16">
    <source>
        <dbReference type="PROSITE" id="PS52039"/>
    </source>
</evidence>
<dbReference type="EC" id="5.6.2.1" evidence="3"/>
<dbReference type="Gene3D" id="1.10.290.10">
    <property type="entry name" value="Topoisomerase I, domain 4"/>
    <property type="match status" value="1"/>
</dbReference>
<dbReference type="CDD" id="cd03362">
    <property type="entry name" value="TOPRIM_TopoIA_TopoIII"/>
    <property type="match status" value="1"/>
</dbReference>
<evidence type="ECO:0000256" key="1">
    <source>
        <dbReference type="ARBA" id="ARBA00000213"/>
    </source>
</evidence>
<dbReference type="GO" id="GO:0006281">
    <property type="term" value="P:DNA repair"/>
    <property type="evidence" value="ECO:0007669"/>
    <property type="project" value="TreeGrafter"/>
</dbReference>
<evidence type="ECO:0000256" key="4">
    <source>
        <dbReference type="ARBA" id="ARBA00022723"/>
    </source>
</evidence>
<comment type="catalytic activity">
    <reaction evidence="1">
        <text>ATP-independent breakage of single-stranded DNA, followed by passage and rejoining.</text>
        <dbReference type="EC" id="5.6.2.1"/>
    </reaction>
</comment>
<sequence>MRLFIAEKPDLAKAIVEGLGGGSRKDGYYDCGGDYVAWCYGHMLQLLDPEDYDERYSKWNMDDLPMSHIPWKKKPSGDKGAKDQLKVILGLLKKASSVVNAGDPDEEGQLLVDEILEYAGCTLPVKRVLINDNNTKVVRKALESMRDNREFAGLSAAAEARSVGDQLYGYNMTRAYTLAARQKGYQGVMSVGRVQTPIVGLVVRRTRAFKAHRKAYYYNVTGRFEVEGVAFPARYQIVEADPVDEKGRLIEEQHAQAIADAVKGKPARIVSADTKQKEQHPPLPYNLLKLQTDASRKFGFKPDQTKDITQSLREKHKLITYNRSDCEYLSDEQHGDAPGVLAAITQTAPMLAAVAQRADPSIKSRAFNSSKVSAHHGIIPTEATANLAALSEGEQKIYLLIARAYIAQFWPKHQYDQTDVLVESEGHRFAVRSNVTTRQGWLLLYKNDAGNEDLEGDENDLSIDIRTLRGGQAGVCVDAEAAKQETKPQPLYTMATLLGDLTRVAKYIRDDRLRKLLLEKDKGKEGEHGGIGTPATRDSIIATLFERAYLVEQGKNIVPTPTAEEFYDALPDQAKFPDMTALWHEQQKAIQAGQRDTESFVRELMDYIAGEVAGVKENGLAIKVDTHPCPLCAKPLRRIKKKEKNEFFWGCTGFADGCKFACEDKAGKPVPRETPKVSELHKCMACGSGLSRRASTKKKGMFWWGCSNYPTCTQTYPDIKGKPDYSKPKE</sequence>
<dbReference type="GO" id="GO:0006265">
    <property type="term" value="P:DNA topological change"/>
    <property type="evidence" value="ECO:0007669"/>
    <property type="project" value="InterPro"/>
</dbReference>
<keyword evidence="10 17" id="KW-0413">Isomerase</keyword>
<comment type="similarity">
    <text evidence="2">Belongs to the type IA topoisomerase family.</text>
</comment>
<evidence type="ECO:0000256" key="3">
    <source>
        <dbReference type="ARBA" id="ARBA00012891"/>
    </source>
</evidence>
<comment type="caution">
    <text evidence="17">The sequence shown here is derived from an EMBL/GenBank/DDBJ whole genome shotgun (WGS) entry which is preliminary data.</text>
</comment>
<dbReference type="EMBL" id="MDEG01000027">
    <property type="protein sequence ID" value="PPU95507.1"/>
    <property type="molecule type" value="Genomic_DNA"/>
</dbReference>
<dbReference type="NCBIfam" id="NF005829">
    <property type="entry name" value="PRK07726.1"/>
    <property type="match status" value="1"/>
</dbReference>
<dbReference type="NCBIfam" id="TIGR01056">
    <property type="entry name" value="topB"/>
    <property type="match status" value="1"/>
</dbReference>